<sequence length="144" mass="15329">MPTRFIAALVAILGTVSVAACQNAGSPEPQRNAKAGGTAHAFDGKWVTARRDNGDSDNWYADPDATEVSEFDRGSFRQVAPAMTVEGTYAVAPDGLITVTTTYDIGGHAGTDTMYCKAVTENRMHCGQDEQLNWYSVLVPVPSG</sequence>
<keyword evidence="3" id="KW-1185">Reference proteome</keyword>
<proteinExistence type="predicted"/>
<comment type="caution">
    <text evidence="2">The sequence shown here is derived from an EMBL/GenBank/DDBJ whole genome shotgun (WGS) entry which is preliminary data.</text>
</comment>
<dbReference type="Proteomes" id="UP000221168">
    <property type="component" value="Unassembled WGS sequence"/>
</dbReference>
<keyword evidence="1" id="KW-0732">Signal</keyword>
<accession>A0A2G1QP01</accession>
<evidence type="ECO:0000313" key="3">
    <source>
        <dbReference type="Proteomes" id="UP000221168"/>
    </source>
</evidence>
<organism evidence="2 3">
    <name type="scientific">Zhengella mangrovi</name>
    <dbReference type="NCBI Taxonomy" id="1982044"/>
    <lineage>
        <taxon>Bacteria</taxon>
        <taxon>Pseudomonadati</taxon>
        <taxon>Pseudomonadota</taxon>
        <taxon>Alphaproteobacteria</taxon>
        <taxon>Hyphomicrobiales</taxon>
        <taxon>Notoacmeibacteraceae</taxon>
        <taxon>Zhengella</taxon>
    </lineage>
</organism>
<feature type="chain" id="PRO_5013874731" description="Lipoprotein" evidence="1">
    <location>
        <begin position="21"/>
        <end position="144"/>
    </location>
</feature>
<evidence type="ECO:0000256" key="1">
    <source>
        <dbReference type="SAM" id="SignalP"/>
    </source>
</evidence>
<reference evidence="2 3" key="1">
    <citation type="submission" date="2017-10" db="EMBL/GenBank/DDBJ databases">
        <title>Sedimentibacterium mangrovi gen. nov., sp. nov., a novel member of family Phyllobacteriacea isolated from mangrove sediment.</title>
        <authorList>
            <person name="Liao H."/>
            <person name="Tian Y."/>
        </authorList>
    </citation>
    <scope>NUCLEOTIDE SEQUENCE [LARGE SCALE GENOMIC DNA]</scope>
    <source>
        <strain evidence="2 3">X9-2-2</strain>
    </source>
</reference>
<gene>
    <name evidence="2" type="ORF">CSC94_09370</name>
</gene>
<feature type="signal peptide" evidence="1">
    <location>
        <begin position="1"/>
        <end position="20"/>
    </location>
</feature>
<dbReference type="RefSeq" id="WP_099306070.1">
    <property type="nucleotide sequence ID" value="NZ_PDVP01000004.1"/>
</dbReference>
<evidence type="ECO:0008006" key="4">
    <source>
        <dbReference type="Google" id="ProtNLM"/>
    </source>
</evidence>
<dbReference type="EMBL" id="PDVP01000004">
    <property type="protein sequence ID" value="PHP67243.1"/>
    <property type="molecule type" value="Genomic_DNA"/>
</dbReference>
<protein>
    <recommendedName>
        <fullName evidence="4">Lipoprotein</fullName>
    </recommendedName>
</protein>
<evidence type="ECO:0000313" key="2">
    <source>
        <dbReference type="EMBL" id="PHP67243.1"/>
    </source>
</evidence>
<name>A0A2G1QP01_9HYPH</name>
<dbReference type="AlphaFoldDB" id="A0A2G1QP01"/>
<dbReference type="PROSITE" id="PS51257">
    <property type="entry name" value="PROKAR_LIPOPROTEIN"/>
    <property type="match status" value="1"/>
</dbReference>